<keyword evidence="4" id="KW-1185">Reference proteome</keyword>
<dbReference type="EMBL" id="KL363394">
    <property type="protein sequence ID" value="KFD46090.1"/>
    <property type="molecule type" value="Genomic_DNA"/>
</dbReference>
<evidence type="ECO:0000313" key="4">
    <source>
        <dbReference type="Proteomes" id="UP000030764"/>
    </source>
</evidence>
<dbReference type="Pfam" id="PF00125">
    <property type="entry name" value="Histone"/>
    <property type="match status" value="1"/>
</dbReference>
<sequence>MSSTFAAFPVDNVASETGAVTAIMEIFLQLNMNTAETACNESRSEVRACYWPSKKGPSIPPGNSCLTRDLTDVIREVAQHFKSDLRFPMSAVLGLQEATEAYMVSLFEDKNLCAIHARLVTITAKDIQLARRIHGERPPMPLTATCICAGGCISSGRNSVQQGNEASVEWKSCTSMFALGVRKLTSIRVLAPSDAEPTMTMTVACGPAQPGLPTPPWLAGAPCGR</sequence>
<evidence type="ECO:0000259" key="2">
    <source>
        <dbReference type="Pfam" id="PF00125"/>
    </source>
</evidence>
<feature type="domain" description="Core Histone H2A/H2B/H3" evidence="2">
    <location>
        <begin position="73"/>
        <end position="133"/>
    </location>
</feature>
<dbReference type="InterPro" id="IPR000164">
    <property type="entry name" value="Histone_H3/CENP-A"/>
</dbReference>
<proteinExistence type="inferred from homology"/>
<reference evidence="3 4" key="1">
    <citation type="journal article" date="2014" name="Nat. Genet.">
        <title>Genome and transcriptome of the porcine whipworm Trichuris suis.</title>
        <authorList>
            <person name="Jex A.R."/>
            <person name="Nejsum P."/>
            <person name="Schwarz E.M."/>
            <person name="Hu L."/>
            <person name="Young N.D."/>
            <person name="Hall R.S."/>
            <person name="Korhonen P.K."/>
            <person name="Liao S."/>
            <person name="Thamsborg S."/>
            <person name="Xia J."/>
            <person name="Xu P."/>
            <person name="Wang S."/>
            <person name="Scheerlinck J.P."/>
            <person name="Hofmann A."/>
            <person name="Sternberg P.W."/>
            <person name="Wang J."/>
            <person name="Gasser R.B."/>
        </authorList>
    </citation>
    <scope>NUCLEOTIDE SEQUENCE [LARGE SCALE GENOMIC DNA]</scope>
    <source>
        <strain evidence="3">DCEP-RM93M</strain>
    </source>
</reference>
<comment type="similarity">
    <text evidence="1">Belongs to the histone H3 family.</text>
</comment>
<accession>A0A085LM94</accession>
<dbReference type="AlphaFoldDB" id="A0A085LM94"/>
<evidence type="ECO:0000313" key="3">
    <source>
        <dbReference type="EMBL" id="KFD46090.1"/>
    </source>
</evidence>
<dbReference type="PRINTS" id="PR00622">
    <property type="entry name" value="HISTONEH3"/>
</dbReference>
<name>A0A085LM94_9BILA</name>
<organism evidence="3 4">
    <name type="scientific">Trichuris suis</name>
    <name type="common">pig whipworm</name>
    <dbReference type="NCBI Taxonomy" id="68888"/>
    <lineage>
        <taxon>Eukaryota</taxon>
        <taxon>Metazoa</taxon>
        <taxon>Ecdysozoa</taxon>
        <taxon>Nematoda</taxon>
        <taxon>Enoplea</taxon>
        <taxon>Dorylaimia</taxon>
        <taxon>Trichinellida</taxon>
        <taxon>Trichuridae</taxon>
        <taxon>Trichuris</taxon>
    </lineage>
</organism>
<dbReference type="PANTHER" id="PTHR11426">
    <property type="entry name" value="HISTONE H3"/>
    <property type="match status" value="1"/>
</dbReference>
<dbReference type="InterPro" id="IPR007125">
    <property type="entry name" value="H2A/H2B/H3"/>
</dbReference>
<dbReference type="GO" id="GO:0000786">
    <property type="term" value="C:nucleosome"/>
    <property type="evidence" value="ECO:0007669"/>
    <property type="project" value="InterPro"/>
</dbReference>
<protein>
    <recommendedName>
        <fullName evidence="2">Core Histone H2A/H2B/H3 domain-containing protein</fullName>
    </recommendedName>
</protein>
<dbReference type="InterPro" id="IPR009072">
    <property type="entry name" value="Histone-fold"/>
</dbReference>
<dbReference type="GO" id="GO:0003677">
    <property type="term" value="F:DNA binding"/>
    <property type="evidence" value="ECO:0007669"/>
    <property type="project" value="InterPro"/>
</dbReference>
<dbReference type="SMART" id="SM00428">
    <property type="entry name" value="H3"/>
    <property type="match status" value="1"/>
</dbReference>
<dbReference type="Gene3D" id="1.10.20.10">
    <property type="entry name" value="Histone, subunit A"/>
    <property type="match status" value="1"/>
</dbReference>
<dbReference type="GO" id="GO:0046982">
    <property type="term" value="F:protein heterodimerization activity"/>
    <property type="evidence" value="ECO:0007669"/>
    <property type="project" value="InterPro"/>
</dbReference>
<dbReference type="SUPFAM" id="SSF47113">
    <property type="entry name" value="Histone-fold"/>
    <property type="match status" value="1"/>
</dbReference>
<evidence type="ECO:0000256" key="1">
    <source>
        <dbReference type="ARBA" id="ARBA00010343"/>
    </source>
</evidence>
<dbReference type="GO" id="GO:0030527">
    <property type="term" value="F:structural constituent of chromatin"/>
    <property type="evidence" value="ECO:0007669"/>
    <property type="project" value="InterPro"/>
</dbReference>
<gene>
    <name evidence="3" type="ORF">M513_13024</name>
</gene>
<dbReference type="Proteomes" id="UP000030764">
    <property type="component" value="Unassembled WGS sequence"/>
</dbReference>